<keyword evidence="2" id="KW-1185">Reference proteome</keyword>
<gene>
    <name evidence="1" type="ORF">ACRE_006830</name>
</gene>
<dbReference type="Proteomes" id="UP000029964">
    <property type="component" value="Unassembled WGS sequence"/>
</dbReference>
<dbReference type="InterPro" id="IPR001753">
    <property type="entry name" value="Enoyl-CoA_hydra/iso"/>
</dbReference>
<sequence length="280" mass="30859">MEPLFTIPIAPLGAHPGGQIVCTSPKPAVYLLTFSSPPDNRLTTPFCRALLSALDVIEFGGYKPGVVITTSAIPKFYSNGLDLEHAIATDGFWALLYEVWYRFLTYPMPTLSLINGHAFAGGLMLATAHDYRLAPSPKGLLCLNELLFGAPLKPAMAALFRTKLSPLTYRTVVLEARRFTAQEAVEHGIVDGIARSAPEVTPLDDALAFIEQRGLVDKAKTGVYGTLKAEMYKDLLAILRGPGLEVEEARFDATQRAEDERKEFGRVWFEQWSKENKAKL</sequence>
<dbReference type="AlphaFoldDB" id="A0A086TGJ6"/>
<dbReference type="Gene3D" id="3.90.226.10">
    <property type="entry name" value="2-enoyl-CoA Hydratase, Chain A, domain 1"/>
    <property type="match status" value="1"/>
</dbReference>
<comment type="caution">
    <text evidence="1">The sequence shown here is derived from an EMBL/GenBank/DDBJ whole genome shotgun (WGS) entry which is preliminary data.</text>
</comment>
<keyword evidence="1" id="KW-0413">Isomerase</keyword>
<organism evidence="1 2">
    <name type="scientific">Hapsidospora chrysogenum (strain ATCC 11550 / CBS 779.69 / DSM 880 / IAM 14645 / JCM 23072 / IMI 49137)</name>
    <name type="common">Acremonium chrysogenum</name>
    <dbReference type="NCBI Taxonomy" id="857340"/>
    <lineage>
        <taxon>Eukaryota</taxon>
        <taxon>Fungi</taxon>
        <taxon>Dikarya</taxon>
        <taxon>Ascomycota</taxon>
        <taxon>Pezizomycotina</taxon>
        <taxon>Sordariomycetes</taxon>
        <taxon>Hypocreomycetidae</taxon>
        <taxon>Hypocreales</taxon>
        <taxon>Bionectriaceae</taxon>
        <taxon>Hapsidospora</taxon>
    </lineage>
</organism>
<dbReference type="CDD" id="cd06558">
    <property type="entry name" value="crotonase-like"/>
    <property type="match status" value="1"/>
</dbReference>
<dbReference type="PANTHER" id="PTHR11941">
    <property type="entry name" value="ENOYL-COA HYDRATASE-RELATED"/>
    <property type="match status" value="1"/>
</dbReference>
<dbReference type="GO" id="GO:0006635">
    <property type="term" value="P:fatty acid beta-oxidation"/>
    <property type="evidence" value="ECO:0007669"/>
    <property type="project" value="TreeGrafter"/>
</dbReference>
<dbReference type="Pfam" id="PF00378">
    <property type="entry name" value="ECH_1"/>
    <property type="match status" value="1"/>
</dbReference>
<dbReference type="OrthoDB" id="1696280at2759"/>
<proteinExistence type="predicted"/>
<dbReference type="InterPro" id="IPR029045">
    <property type="entry name" value="ClpP/crotonase-like_dom_sf"/>
</dbReference>
<evidence type="ECO:0000313" key="2">
    <source>
        <dbReference type="Proteomes" id="UP000029964"/>
    </source>
</evidence>
<dbReference type="HOGENOM" id="CLU_009834_3_1_1"/>
<evidence type="ECO:0000313" key="1">
    <source>
        <dbReference type="EMBL" id="KFH48478.1"/>
    </source>
</evidence>
<dbReference type="STRING" id="857340.A0A086TGJ6"/>
<accession>A0A086TGJ6</accession>
<dbReference type="GO" id="GO:0005777">
    <property type="term" value="C:peroxisome"/>
    <property type="evidence" value="ECO:0007669"/>
    <property type="project" value="TreeGrafter"/>
</dbReference>
<reference evidence="2" key="1">
    <citation type="journal article" date="2014" name="Genome Announc.">
        <title>Genome sequence and annotation of Acremonium chrysogenum, producer of the beta-lactam antibiotic cephalosporin C.</title>
        <authorList>
            <person name="Terfehr D."/>
            <person name="Dahlmann T.A."/>
            <person name="Specht T."/>
            <person name="Zadra I."/>
            <person name="Kuernsteiner H."/>
            <person name="Kueck U."/>
        </authorList>
    </citation>
    <scope>NUCLEOTIDE SEQUENCE [LARGE SCALE GENOMIC DNA]</scope>
    <source>
        <strain evidence="2">ATCC 11550 / CBS 779.69 / DSM 880 / IAM 14645 / JCM 23072 / IMI 49137</strain>
    </source>
</reference>
<protein>
    <submittedName>
        <fullName evidence="1">Enoyl-CoA delta isomerase-like protein</fullName>
    </submittedName>
</protein>
<name>A0A086TGJ6_HAPC1</name>
<dbReference type="GO" id="GO:0004165">
    <property type="term" value="F:delta(3)-delta(2)-enoyl-CoA isomerase activity"/>
    <property type="evidence" value="ECO:0007669"/>
    <property type="project" value="TreeGrafter"/>
</dbReference>
<dbReference type="EMBL" id="JPKY01000003">
    <property type="protein sequence ID" value="KFH48478.1"/>
    <property type="molecule type" value="Genomic_DNA"/>
</dbReference>
<dbReference type="SUPFAM" id="SSF52096">
    <property type="entry name" value="ClpP/crotonase"/>
    <property type="match status" value="1"/>
</dbReference>
<dbReference type="PANTHER" id="PTHR11941:SF75">
    <property type="entry name" value="ENOYL-COA HYDRATASE_ISOMERASE FAMILY PROTEIN"/>
    <property type="match status" value="1"/>
</dbReference>